<keyword evidence="2" id="KW-1185">Reference proteome</keyword>
<gene>
    <name evidence="1" type="ORF">CY34DRAFT_110543</name>
</gene>
<sequence>MSIHHDDSNLLYFAGQGHNVVISSPDGTDRPYMVTCEQLKLFADYSHILCNKSPYSHPSALFGYDFFTHAFNSEGLHSLASYINDQEAIVSTKATMELTDIVSEEEDTVVSLPTMHMEEVKKMVWHTTLSASCQHKKMEMHYTS</sequence>
<protein>
    <submittedName>
        <fullName evidence="1">Uncharacterized protein</fullName>
    </submittedName>
</protein>
<accession>A0A0D0AP13</accession>
<organism evidence="1 2">
    <name type="scientific">Suillus luteus UH-Slu-Lm8-n1</name>
    <dbReference type="NCBI Taxonomy" id="930992"/>
    <lineage>
        <taxon>Eukaryota</taxon>
        <taxon>Fungi</taxon>
        <taxon>Dikarya</taxon>
        <taxon>Basidiomycota</taxon>
        <taxon>Agaricomycotina</taxon>
        <taxon>Agaricomycetes</taxon>
        <taxon>Agaricomycetidae</taxon>
        <taxon>Boletales</taxon>
        <taxon>Suillineae</taxon>
        <taxon>Suillaceae</taxon>
        <taxon>Suillus</taxon>
    </lineage>
</organism>
<reference evidence="2" key="2">
    <citation type="submission" date="2015-01" db="EMBL/GenBank/DDBJ databases">
        <title>Evolutionary Origins and Diversification of the Mycorrhizal Mutualists.</title>
        <authorList>
            <consortium name="DOE Joint Genome Institute"/>
            <consortium name="Mycorrhizal Genomics Consortium"/>
            <person name="Kohler A."/>
            <person name="Kuo A."/>
            <person name="Nagy L.G."/>
            <person name="Floudas D."/>
            <person name="Copeland A."/>
            <person name="Barry K.W."/>
            <person name="Cichocki N."/>
            <person name="Veneault-Fourrey C."/>
            <person name="LaButti K."/>
            <person name="Lindquist E.A."/>
            <person name="Lipzen A."/>
            <person name="Lundell T."/>
            <person name="Morin E."/>
            <person name="Murat C."/>
            <person name="Riley R."/>
            <person name="Ohm R."/>
            <person name="Sun H."/>
            <person name="Tunlid A."/>
            <person name="Henrissat B."/>
            <person name="Grigoriev I.V."/>
            <person name="Hibbett D.S."/>
            <person name="Martin F."/>
        </authorList>
    </citation>
    <scope>NUCLEOTIDE SEQUENCE [LARGE SCALE GENOMIC DNA]</scope>
    <source>
        <strain evidence="2">UH-Slu-Lm8-n1</strain>
    </source>
</reference>
<dbReference type="HOGENOM" id="CLU_1797734_0_0_1"/>
<evidence type="ECO:0000313" key="1">
    <source>
        <dbReference type="EMBL" id="KIK33738.1"/>
    </source>
</evidence>
<evidence type="ECO:0000313" key="2">
    <source>
        <dbReference type="Proteomes" id="UP000054485"/>
    </source>
</evidence>
<reference evidence="1 2" key="1">
    <citation type="submission" date="2014-04" db="EMBL/GenBank/DDBJ databases">
        <authorList>
            <consortium name="DOE Joint Genome Institute"/>
            <person name="Kuo A."/>
            <person name="Ruytinx J."/>
            <person name="Rineau F."/>
            <person name="Colpaert J."/>
            <person name="Kohler A."/>
            <person name="Nagy L.G."/>
            <person name="Floudas D."/>
            <person name="Copeland A."/>
            <person name="Barry K.W."/>
            <person name="Cichocki N."/>
            <person name="Veneault-Fourrey C."/>
            <person name="LaButti K."/>
            <person name="Lindquist E.A."/>
            <person name="Lipzen A."/>
            <person name="Lundell T."/>
            <person name="Morin E."/>
            <person name="Murat C."/>
            <person name="Sun H."/>
            <person name="Tunlid A."/>
            <person name="Henrissat B."/>
            <person name="Grigoriev I.V."/>
            <person name="Hibbett D.S."/>
            <person name="Martin F."/>
            <person name="Nordberg H.P."/>
            <person name="Cantor M.N."/>
            <person name="Hua S.X."/>
        </authorList>
    </citation>
    <scope>NUCLEOTIDE SEQUENCE [LARGE SCALE GENOMIC DNA]</scope>
    <source>
        <strain evidence="1 2">UH-Slu-Lm8-n1</strain>
    </source>
</reference>
<name>A0A0D0AP13_9AGAM</name>
<dbReference type="AlphaFoldDB" id="A0A0D0AP13"/>
<dbReference type="OrthoDB" id="2691494at2759"/>
<dbReference type="Proteomes" id="UP000054485">
    <property type="component" value="Unassembled WGS sequence"/>
</dbReference>
<dbReference type="InParanoid" id="A0A0D0AP13"/>
<dbReference type="EMBL" id="KN835878">
    <property type="protein sequence ID" value="KIK33738.1"/>
    <property type="molecule type" value="Genomic_DNA"/>
</dbReference>
<proteinExistence type="predicted"/>